<feature type="compositionally biased region" description="Low complexity" evidence="1">
    <location>
        <begin position="228"/>
        <end position="238"/>
    </location>
</feature>
<protein>
    <submittedName>
        <fullName evidence="2">Uncharacterized protein</fullName>
    </submittedName>
</protein>
<sequence>MTKTRSTSTNAVDDDGRDAIPIFTPVLPPRLSSTSHALLVQWRKERREYEKTVRNRAKGGVQNKIVPIRTTFDEGLPRIWCRLRWQISIDDVTDKVIFTEIDTIISSVKNNNVPDGDDEMREMLRMYLSESDVSERIIQYFKRCHEIIDDHGGQQFFSGDDGKQQLCRVLIASLEPRALVGKGARPRKNYQNQRRTKRDRSDGDSGRAPKRGPSKSSSKKPRLTTERSTSSSKLPTKKTFSERAQVPPTPCPHCDEMHWLSECPTAADD</sequence>
<organism evidence="2 3">
    <name type="scientific">Phytophthora nicotianae P1976</name>
    <dbReference type="NCBI Taxonomy" id="1317066"/>
    <lineage>
        <taxon>Eukaryota</taxon>
        <taxon>Sar</taxon>
        <taxon>Stramenopiles</taxon>
        <taxon>Oomycota</taxon>
        <taxon>Peronosporomycetes</taxon>
        <taxon>Peronosporales</taxon>
        <taxon>Peronosporaceae</taxon>
        <taxon>Phytophthora</taxon>
    </lineage>
</organism>
<comment type="caution">
    <text evidence="2">The sequence shown here is derived from an EMBL/GenBank/DDBJ whole genome shotgun (WGS) entry which is preliminary data.</text>
</comment>
<feature type="region of interest" description="Disordered" evidence="1">
    <location>
        <begin position="181"/>
        <end position="257"/>
    </location>
</feature>
<feature type="compositionally biased region" description="Basic residues" evidence="1">
    <location>
        <begin position="208"/>
        <end position="222"/>
    </location>
</feature>
<evidence type="ECO:0000313" key="2">
    <source>
        <dbReference type="EMBL" id="ETO69938.1"/>
    </source>
</evidence>
<name>A0A080ZTH7_PHYNI</name>
<evidence type="ECO:0000313" key="3">
    <source>
        <dbReference type="Proteomes" id="UP000028582"/>
    </source>
</evidence>
<dbReference type="Proteomes" id="UP000028582">
    <property type="component" value="Unassembled WGS sequence"/>
</dbReference>
<dbReference type="AlphaFoldDB" id="A0A080ZTH7"/>
<proteinExistence type="predicted"/>
<accession>A0A080ZTH7</accession>
<reference evidence="2 3" key="1">
    <citation type="submission" date="2013-11" db="EMBL/GenBank/DDBJ databases">
        <title>The Genome Sequence of Phytophthora parasitica P1976.</title>
        <authorList>
            <consortium name="The Broad Institute Genomics Platform"/>
            <person name="Russ C."/>
            <person name="Tyler B."/>
            <person name="Panabieres F."/>
            <person name="Shan W."/>
            <person name="Tripathy S."/>
            <person name="Grunwald N."/>
            <person name="Machado M."/>
            <person name="Johnson C.S."/>
            <person name="Walker B."/>
            <person name="Young S."/>
            <person name="Zeng Q."/>
            <person name="Gargeya S."/>
            <person name="Fitzgerald M."/>
            <person name="Haas B."/>
            <person name="Abouelleil A."/>
            <person name="Allen A.W."/>
            <person name="Alvarado L."/>
            <person name="Arachchi H.M."/>
            <person name="Berlin A.M."/>
            <person name="Chapman S.B."/>
            <person name="Gainer-Dewar J."/>
            <person name="Goldberg J."/>
            <person name="Griggs A."/>
            <person name="Gujja S."/>
            <person name="Hansen M."/>
            <person name="Howarth C."/>
            <person name="Imamovic A."/>
            <person name="Ireland A."/>
            <person name="Larimer J."/>
            <person name="McCowan C."/>
            <person name="Murphy C."/>
            <person name="Pearson M."/>
            <person name="Poon T.W."/>
            <person name="Priest M."/>
            <person name="Roberts A."/>
            <person name="Saif S."/>
            <person name="Shea T."/>
            <person name="Sisk P."/>
            <person name="Sykes S."/>
            <person name="Wortman J."/>
            <person name="Nusbaum C."/>
            <person name="Birren B."/>
        </authorList>
    </citation>
    <scope>NUCLEOTIDE SEQUENCE [LARGE SCALE GENOMIC DNA]</scope>
    <source>
        <strain evidence="2 3">P1976</strain>
    </source>
</reference>
<dbReference type="EMBL" id="ANJA01002452">
    <property type="protein sequence ID" value="ETO69938.1"/>
    <property type="molecule type" value="Genomic_DNA"/>
</dbReference>
<evidence type="ECO:0000256" key="1">
    <source>
        <dbReference type="SAM" id="MobiDB-lite"/>
    </source>
</evidence>
<feature type="compositionally biased region" description="Basic residues" evidence="1">
    <location>
        <begin position="184"/>
        <end position="198"/>
    </location>
</feature>
<gene>
    <name evidence="2" type="ORF">F444_13553</name>
</gene>